<dbReference type="Pfam" id="PF13403">
    <property type="entry name" value="Hint_2"/>
    <property type="match status" value="1"/>
</dbReference>
<evidence type="ECO:0000259" key="1">
    <source>
        <dbReference type="Pfam" id="PF13403"/>
    </source>
</evidence>
<dbReference type="Proteomes" id="UP001597213">
    <property type="component" value="Unassembled WGS sequence"/>
</dbReference>
<dbReference type="InterPro" id="IPR028992">
    <property type="entry name" value="Hedgehog/Intein_dom"/>
</dbReference>
<reference evidence="3" key="1">
    <citation type="journal article" date="2019" name="Int. J. Syst. Evol. Microbiol.">
        <title>The Global Catalogue of Microorganisms (GCM) 10K type strain sequencing project: providing services to taxonomists for standard genome sequencing and annotation.</title>
        <authorList>
            <consortium name="The Broad Institute Genomics Platform"/>
            <consortium name="The Broad Institute Genome Sequencing Center for Infectious Disease"/>
            <person name="Wu L."/>
            <person name="Ma J."/>
        </authorList>
    </citation>
    <scope>NUCLEOTIDE SEQUENCE [LARGE SCALE GENOMIC DNA]</scope>
    <source>
        <strain evidence="3">CCUG 56029</strain>
    </source>
</reference>
<accession>A0ABW4R7C2</accession>
<name>A0ABW4R7C2_9RHOB</name>
<protein>
    <submittedName>
        <fullName evidence="2">Hint domain-containing protein</fullName>
    </submittedName>
</protein>
<dbReference type="SUPFAM" id="SSF51294">
    <property type="entry name" value="Hedgehog/intein (Hint) domain"/>
    <property type="match status" value="1"/>
</dbReference>
<dbReference type="InterPro" id="IPR036844">
    <property type="entry name" value="Hint_dom_sf"/>
</dbReference>
<dbReference type="InterPro" id="IPR006141">
    <property type="entry name" value="Intein_N"/>
</dbReference>
<organism evidence="2 3">
    <name type="scientific">Paracoccus pacificus</name>
    <dbReference type="NCBI Taxonomy" id="1463598"/>
    <lineage>
        <taxon>Bacteria</taxon>
        <taxon>Pseudomonadati</taxon>
        <taxon>Pseudomonadota</taxon>
        <taxon>Alphaproteobacteria</taxon>
        <taxon>Rhodobacterales</taxon>
        <taxon>Paracoccaceae</taxon>
        <taxon>Paracoccus</taxon>
    </lineage>
</organism>
<dbReference type="EMBL" id="JBHUEN010000030">
    <property type="protein sequence ID" value="MFD1882171.1"/>
    <property type="molecule type" value="Genomic_DNA"/>
</dbReference>
<comment type="caution">
    <text evidence="2">The sequence shown here is derived from an EMBL/GenBank/DDBJ whole genome shotgun (WGS) entry which is preliminary data.</text>
</comment>
<dbReference type="PROSITE" id="PS50817">
    <property type="entry name" value="INTEIN_N_TER"/>
    <property type="match status" value="1"/>
</dbReference>
<feature type="domain" description="Hedgehog/Intein (Hint)" evidence="1">
    <location>
        <begin position="182"/>
        <end position="328"/>
    </location>
</feature>
<keyword evidence="3" id="KW-1185">Reference proteome</keyword>
<sequence>MPFFSVNVYTADSFTYTYNGVVYDGLPAESALGTITLPNGATPTATKPVVITLKPDAVPIKITIEDNDTGSFKPPGSPNTFPNSNTAFNEVSNAQYIKGGGYHPDALINGAYTMYTKPNQTGAQLVTYRLDGKDYGNDVGPVQGLISTIPLTPGESITIQSARTSQAEPLPYPKYDGGGTLPCFTSGTLILTAAGDVAVEDLRVGDLVITRDHGGQPIRWIGRRKLSADQQAAMPHLRPIHIRKDALGAGTPASDLIVSPQHRILVRSEIVLRMFGEREILVAAKHLLQLPGVGVPEALPEVEYFHILFDRHEIVFSNGAESESFYPGPEALKSVGVYALWEIHSLFPELSDPEYIAPSARPKASGKTGQKLTARHVKNGKSLVVSA</sequence>
<evidence type="ECO:0000313" key="2">
    <source>
        <dbReference type="EMBL" id="MFD1882171.1"/>
    </source>
</evidence>
<evidence type="ECO:0000313" key="3">
    <source>
        <dbReference type="Proteomes" id="UP001597213"/>
    </source>
</evidence>
<gene>
    <name evidence="2" type="ORF">ACFSCT_10645</name>
</gene>
<dbReference type="Gene3D" id="2.170.16.10">
    <property type="entry name" value="Hedgehog/Intein (Hint) domain"/>
    <property type="match status" value="1"/>
</dbReference>
<dbReference type="RefSeq" id="WP_379142607.1">
    <property type="nucleotide sequence ID" value="NZ_JBHUEN010000030.1"/>
</dbReference>
<proteinExistence type="predicted"/>